<reference evidence="1 2" key="1">
    <citation type="submission" date="2015-08" db="EMBL/GenBank/DDBJ databases">
        <authorList>
            <person name="Babu N.S."/>
            <person name="Beckwith C.J."/>
            <person name="Beseler K.G."/>
            <person name="Brison A."/>
            <person name="Carone J.V."/>
            <person name="Caskin T.P."/>
            <person name="Diamond M."/>
            <person name="Durham M.E."/>
            <person name="Foxe J.M."/>
            <person name="Go M."/>
            <person name="Henderson B.A."/>
            <person name="Jones I.B."/>
            <person name="McGettigan J.A."/>
            <person name="Micheletti S.J."/>
            <person name="Nasrallah M.E."/>
            <person name="Ortiz D."/>
            <person name="Piller C.R."/>
            <person name="Privatt S.R."/>
            <person name="Schneider S.L."/>
            <person name="Sharp S."/>
            <person name="Smith T.C."/>
            <person name="Stanton J.D."/>
            <person name="Ullery H.E."/>
            <person name="Wilson R.J."/>
            <person name="Serrano M.G."/>
            <person name="Buck G."/>
            <person name="Lee V."/>
            <person name="Wang Y."/>
            <person name="Carvalho R."/>
            <person name="Voegtly L."/>
            <person name="Shi R."/>
            <person name="Duckworth R."/>
            <person name="Johnson A."/>
            <person name="Loviza R."/>
            <person name="Walstead R."/>
            <person name="Shah Z."/>
            <person name="Kiflezghi M."/>
            <person name="Wade K."/>
            <person name="Ball S.L."/>
            <person name="Bradley K.W."/>
            <person name="Asai D.J."/>
            <person name="Bowman C.A."/>
            <person name="Russell D.A."/>
            <person name="Pope W.H."/>
            <person name="Jacobs-Sera D."/>
            <person name="Hendrix R.W."/>
            <person name="Hatfull G.F."/>
        </authorList>
    </citation>
    <scope>NUCLEOTIDE SEQUENCE [LARGE SCALE GENOMIC DNA]</scope>
    <source>
        <strain evidence="1 2">DSM 27710</strain>
    </source>
</reference>
<protein>
    <submittedName>
        <fullName evidence="1">Uncharacterized protein</fullName>
    </submittedName>
</protein>
<accession>A0A0K1PA55</accession>
<organism evidence="1 2">
    <name type="scientific">Vulgatibacter incomptus</name>
    <dbReference type="NCBI Taxonomy" id="1391653"/>
    <lineage>
        <taxon>Bacteria</taxon>
        <taxon>Pseudomonadati</taxon>
        <taxon>Myxococcota</taxon>
        <taxon>Myxococcia</taxon>
        <taxon>Myxococcales</taxon>
        <taxon>Cystobacterineae</taxon>
        <taxon>Vulgatibacteraceae</taxon>
        <taxon>Vulgatibacter</taxon>
    </lineage>
</organism>
<dbReference type="KEGG" id="vin:AKJ08_0805"/>
<dbReference type="RefSeq" id="WP_157370457.1">
    <property type="nucleotide sequence ID" value="NZ_CP012332.1"/>
</dbReference>
<proteinExistence type="predicted"/>
<dbReference type="AlphaFoldDB" id="A0A0K1PA55"/>
<name>A0A0K1PA55_9BACT</name>
<evidence type="ECO:0000313" key="1">
    <source>
        <dbReference type="EMBL" id="AKU90418.1"/>
    </source>
</evidence>
<keyword evidence="2" id="KW-1185">Reference proteome</keyword>
<gene>
    <name evidence="1" type="ORF">AKJ08_0805</name>
</gene>
<dbReference type="Proteomes" id="UP000055590">
    <property type="component" value="Chromosome"/>
</dbReference>
<sequence>MGNLFGDDTNHQCYKRYTLTQPLAACEAGVEQSLPNVALGFDKRFFERDPQAAVVASVSGSSMVVEGPWNTPYTFTWFESLEDMFQPGDEIDVSGDLEWHVVVGPRFTVAQSSIGAFSPQTPGRPVEDGPEVDYVPTCQTSSSDPVWGVEATLGDDRVDVAQGTRGSIGEWEILFHGAISSPGSSTACLVAEGNFQAMVSAWRANDP</sequence>
<dbReference type="EMBL" id="CP012332">
    <property type="protein sequence ID" value="AKU90418.1"/>
    <property type="molecule type" value="Genomic_DNA"/>
</dbReference>
<evidence type="ECO:0000313" key="2">
    <source>
        <dbReference type="Proteomes" id="UP000055590"/>
    </source>
</evidence>